<dbReference type="CDD" id="cd02215">
    <property type="entry name" value="cupin_QDO_N_C"/>
    <property type="match status" value="1"/>
</dbReference>
<gene>
    <name evidence="2" type="ORF">FRY97_08850</name>
</gene>
<dbReference type="InterPro" id="IPR011051">
    <property type="entry name" value="RmlC_Cupin_sf"/>
</dbReference>
<dbReference type="Proteomes" id="UP000321580">
    <property type="component" value="Unassembled WGS sequence"/>
</dbReference>
<organism evidence="2 3">
    <name type="scientific">Phaeodactylibacter luteus</name>
    <dbReference type="NCBI Taxonomy" id="1564516"/>
    <lineage>
        <taxon>Bacteria</taxon>
        <taxon>Pseudomonadati</taxon>
        <taxon>Bacteroidota</taxon>
        <taxon>Saprospiria</taxon>
        <taxon>Saprospirales</taxon>
        <taxon>Haliscomenobacteraceae</taxon>
        <taxon>Phaeodactylibacter</taxon>
    </lineage>
</organism>
<protein>
    <submittedName>
        <fullName evidence="2">Cupin domain-containing protein</fullName>
    </submittedName>
</protein>
<dbReference type="EMBL" id="VOOR01000015">
    <property type="protein sequence ID" value="TXB63455.1"/>
    <property type="molecule type" value="Genomic_DNA"/>
</dbReference>
<name>A0A5C6RNH2_9BACT</name>
<dbReference type="PANTHER" id="PTHR36440:SF1">
    <property type="entry name" value="PUTATIVE (AFU_ORTHOLOGUE AFUA_8G07350)-RELATED"/>
    <property type="match status" value="1"/>
</dbReference>
<comment type="caution">
    <text evidence="2">The sequence shown here is derived from an EMBL/GenBank/DDBJ whole genome shotgun (WGS) entry which is preliminary data.</text>
</comment>
<sequence length="146" mass="16589">MQMNLSPKVLKKGEGELLKVLQDNITVKVDGRDTYGQFTVVETNNEVGAGVPPHYHEREDECFYIIEGEAEFTVGGETFTAKTGDTVFGPRNVPHSYRFLKPTKMLTTISPAGFERMFREVHNMEDQSDYGAVERIFNNYGVYLVR</sequence>
<evidence type="ECO:0000313" key="2">
    <source>
        <dbReference type="EMBL" id="TXB63455.1"/>
    </source>
</evidence>
<dbReference type="InterPro" id="IPR053146">
    <property type="entry name" value="QDO-like"/>
</dbReference>
<dbReference type="Pfam" id="PF07883">
    <property type="entry name" value="Cupin_2"/>
    <property type="match status" value="1"/>
</dbReference>
<dbReference type="InterPro" id="IPR013096">
    <property type="entry name" value="Cupin_2"/>
</dbReference>
<evidence type="ECO:0000259" key="1">
    <source>
        <dbReference type="Pfam" id="PF07883"/>
    </source>
</evidence>
<dbReference type="InterPro" id="IPR014710">
    <property type="entry name" value="RmlC-like_jellyroll"/>
</dbReference>
<reference evidence="2 3" key="1">
    <citation type="submission" date="2019-08" db="EMBL/GenBank/DDBJ databases">
        <title>Genome of Phaeodactylibacter luteus.</title>
        <authorList>
            <person name="Bowman J.P."/>
        </authorList>
    </citation>
    <scope>NUCLEOTIDE SEQUENCE [LARGE SCALE GENOMIC DNA]</scope>
    <source>
        <strain evidence="2 3">KCTC 42180</strain>
    </source>
</reference>
<dbReference type="Gene3D" id="2.60.120.10">
    <property type="entry name" value="Jelly Rolls"/>
    <property type="match status" value="1"/>
</dbReference>
<dbReference type="PANTHER" id="PTHR36440">
    <property type="entry name" value="PUTATIVE (AFU_ORTHOLOGUE AFUA_8G07350)-RELATED"/>
    <property type="match status" value="1"/>
</dbReference>
<accession>A0A5C6RNH2</accession>
<dbReference type="OrthoDB" id="1423961at2"/>
<dbReference type="SUPFAM" id="SSF51182">
    <property type="entry name" value="RmlC-like cupins"/>
    <property type="match status" value="1"/>
</dbReference>
<dbReference type="AlphaFoldDB" id="A0A5C6RNH2"/>
<feature type="domain" description="Cupin type-2" evidence="1">
    <location>
        <begin position="46"/>
        <end position="106"/>
    </location>
</feature>
<keyword evidence="3" id="KW-1185">Reference proteome</keyword>
<proteinExistence type="predicted"/>
<evidence type="ECO:0000313" key="3">
    <source>
        <dbReference type="Proteomes" id="UP000321580"/>
    </source>
</evidence>